<gene>
    <name evidence="2" type="ORF">crAss001_76</name>
</gene>
<organism evidence="2 3">
    <name type="scientific">Bacteroides phage crAss001</name>
    <name type="common">Bacteroides phage PhiCrAss001</name>
    <dbReference type="NCBI Taxonomy" id="2301731"/>
    <lineage>
        <taxon>Viruses</taxon>
        <taxon>Duplodnaviria</taxon>
        <taxon>Heunggongvirae</taxon>
        <taxon>Uroviricota</taxon>
        <taxon>Caudoviricetes</taxon>
        <taxon>Crassvirales</taxon>
        <taxon>Steigviridae</taxon>
        <taxon>Asinivirinae</taxon>
        <taxon>Kehishuvirus</taxon>
        <taxon>Kehishuvirus primarius</taxon>
    </lineage>
</organism>
<dbReference type="InterPro" id="IPR000594">
    <property type="entry name" value="ThiF_NAD_FAD-bd"/>
</dbReference>
<dbReference type="GO" id="GO:0008641">
    <property type="term" value="F:ubiquitin-like modifier activating enzyme activity"/>
    <property type="evidence" value="ECO:0007669"/>
    <property type="project" value="InterPro"/>
</dbReference>
<dbReference type="Pfam" id="PF00899">
    <property type="entry name" value="ThiF"/>
    <property type="match status" value="1"/>
</dbReference>
<proteinExistence type="predicted"/>
<protein>
    <submittedName>
        <fullName evidence="2">Thiamine biosynthesis protein</fullName>
    </submittedName>
</protein>
<keyword evidence="3" id="KW-1185">Reference proteome</keyword>
<dbReference type="Gene3D" id="3.40.50.720">
    <property type="entry name" value="NAD(P)-binding Rossmann-like Domain"/>
    <property type="match status" value="1"/>
</dbReference>
<accession>A0A385DVW5</accession>
<feature type="domain" description="THIF-type NAD/FAD binding fold" evidence="1">
    <location>
        <begin position="162"/>
        <end position="357"/>
    </location>
</feature>
<sequence>MEDEVLESAISQMTIDAETAGLGHPDGIIIQTAIVGGSTYAPEENLMYSPASELNSAIALLQSGGWEIIHEEQHVSGAYLVTIGAVSMETPMLPVTLVVTLDGSNLLHDAQNTEDAPVEIDEQGEALLEAALAAEEVVIPPNSGSLLVDEATSRFSGAIWYSAIQSKTITLAGVGGIGSYVGFLLARLKPAGLYLYDPDIVEQANMSGQLYGSQDLGQAKVSSLHRMLQVYANYYNSVAYQERFTDESEATDIMICGFDNMEARKLFFDKWFEHVGNKPEGDRSKCLFIDGRLAAEEFQVFAIQGNDERAIVEYKNRWLFSDAVADETICSYKQTTFMANMIASVMVNLFVNFVANECNPIIDRDVPFMTQYSADTMYFKVEM</sequence>
<evidence type="ECO:0000313" key="2">
    <source>
        <dbReference type="EMBL" id="AXQ62719.1"/>
    </source>
</evidence>
<evidence type="ECO:0000259" key="1">
    <source>
        <dbReference type="Pfam" id="PF00899"/>
    </source>
</evidence>
<evidence type="ECO:0000313" key="3">
    <source>
        <dbReference type="Proteomes" id="UP000262320"/>
    </source>
</evidence>
<dbReference type="EMBL" id="MH675552">
    <property type="protein sequence ID" value="AXQ62719.1"/>
    <property type="molecule type" value="Genomic_DNA"/>
</dbReference>
<dbReference type="InterPro" id="IPR035985">
    <property type="entry name" value="Ubiquitin-activating_enz"/>
</dbReference>
<dbReference type="SUPFAM" id="SSF69572">
    <property type="entry name" value="Activating enzymes of the ubiquitin-like proteins"/>
    <property type="match status" value="1"/>
</dbReference>
<dbReference type="Proteomes" id="UP000262320">
    <property type="component" value="Segment"/>
</dbReference>
<organismHost>
    <name type="scientific">Bacteroides intestinalis</name>
    <dbReference type="NCBI Taxonomy" id="329854"/>
</organismHost>
<reference evidence="2 3" key="1">
    <citation type="submission" date="2018-07" db="EMBL/GenBank/DDBJ databases">
        <title>PhiCrAss001, a member of the most abundant bacteriophage family in the human gut, infects Bacteroides.</title>
        <authorList>
            <person name="Shkoporov A.N."/>
            <person name="Khokhlova E.V."/>
            <person name="Fitzgerald C.B."/>
            <person name="Stockdale S.R."/>
            <person name="Draper L.A."/>
            <person name="Ross R.P."/>
            <person name="Hill C."/>
        </authorList>
    </citation>
    <scope>NUCLEOTIDE SEQUENCE [LARGE SCALE GENOMIC DNA]</scope>
    <source>
        <strain evidence="3">crAss001</strain>
    </source>
</reference>
<name>A0A385DVW5_BPCA1</name>